<dbReference type="SUPFAM" id="SSF50037">
    <property type="entry name" value="C-terminal domain of transcriptional repressors"/>
    <property type="match status" value="1"/>
</dbReference>
<dbReference type="STRING" id="1121015.GCA_000420545_00086"/>
<dbReference type="InterPro" id="IPR038157">
    <property type="entry name" value="FeoA_core_dom"/>
</dbReference>
<organism evidence="3 4">
    <name type="scientific">Arenimonas oryziterrae DSM 21050 = YC6267</name>
    <dbReference type="NCBI Taxonomy" id="1121015"/>
    <lineage>
        <taxon>Bacteria</taxon>
        <taxon>Pseudomonadati</taxon>
        <taxon>Pseudomonadota</taxon>
        <taxon>Gammaproteobacteria</taxon>
        <taxon>Lysobacterales</taxon>
        <taxon>Lysobacteraceae</taxon>
        <taxon>Arenimonas</taxon>
    </lineage>
</organism>
<feature type="domain" description="Ferrous iron transporter FeoA-like" evidence="2">
    <location>
        <begin position="1"/>
        <end position="77"/>
    </location>
</feature>
<dbReference type="RefSeq" id="WP_022967762.1">
    <property type="nucleotide sequence ID" value="NZ_ATVD01000001.1"/>
</dbReference>
<dbReference type="GO" id="GO:0046914">
    <property type="term" value="F:transition metal ion binding"/>
    <property type="evidence" value="ECO:0007669"/>
    <property type="project" value="InterPro"/>
</dbReference>
<dbReference type="PANTHER" id="PTHR42954">
    <property type="entry name" value="FE(2+) TRANSPORT PROTEIN A"/>
    <property type="match status" value="1"/>
</dbReference>
<dbReference type="SMART" id="SM00899">
    <property type="entry name" value="FeoA"/>
    <property type="match status" value="1"/>
</dbReference>
<proteinExistence type="predicted"/>
<dbReference type="PATRIC" id="fig|1121015.4.peg.2494"/>
<accession>A0A091ALK6</accession>
<dbReference type="Gene3D" id="2.30.30.90">
    <property type="match status" value="1"/>
</dbReference>
<keyword evidence="4" id="KW-1185">Reference proteome</keyword>
<evidence type="ECO:0000313" key="3">
    <source>
        <dbReference type="EMBL" id="KFN41068.1"/>
    </source>
</evidence>
<gene>
    <name evidence="3" type="ORF">N789_04065</name>
</gene>
<dbReference type="InterPro" id="IPR008988">
    <property type="entry name" value="Transcriptional_repressor_C"/>
</dbReference>
<sequence>MRLSELAKGAAAVVEGVENVAAVDGIAKRLRDLGFVKGEPVRIVAQGPVGAEPLLVQIGYTRFALRRSEAARIRIVLEA</sequence>
<dbReference type="PANTHER" id="PTHR42954:SF2">
    <property type="entry name" value="FE(2+) TRANSPORT PROTEIN A"/>
    <property type="match status" value="1"/>
</dbReference>
<dbReference type="InterPro" id="IPR052713">
    <property type="entry name" value="FeoA"/>
</dbReference>
<dbReference type="eggNOG" id="COG1918">
    <property type="taxonomic scope" value="Bacteria"/>
</dbReference>
<protein>
    <recommendedName>
        <fullName evidence="2">Ferrous iron transporter FeoA-like domain-containing protein</fullName>
    </recommendedName>
</protein>
<evidence type="ECO:0000256" key="1">
    <source>
        <dbReference type="ARBA" id="ARBA00023004"/>
    </source>
</evidence>
<comment type="caution">
    <text evidence="3">The sequence shown here is derived from an EMBL/GenBank/DDBJ whole genome shotgun (WGS) entry which is preliminary data.</text>
</comment>
<dbReference type="AlphaFoldDB" id="A0A091ALK6"/>
<evidence type="ECO:0000313" key="4">
    <source>
        <dbReference type="Proteomes" id="UP000029385"/>
    </source>
</evidence>
<reference evidence="3 4" key="1">
    <citation type="submission" date="2013-09" db="EMBL/GenBank/DDBJ databases">
        <title>Genome sequencing of Arenimonas oryziterrae.</title>
        <authorList>
            <person name="Chen F."/>
            <person name="Wang G."/>
        </authorList>
    </citation>
    <scope>NUCLEOTIDE SEQUENCE [LARGE SCALE GENOMIC DNA]</scope>
    <source>
        <strain evidence="3 4">YC6267</strain>
    </source>
</reference>
<dbReference type="OrthoDB" id="559009at2"/>
<evidence type="ECO:0000259" key="2">
    <source>
        <dbReference type="SMART" id="SM00899"/>
    </source>
</evidence>
<dbReference type="Pfam" id="PF04023">
    <property type="entry name" value="FeoA"/>
    <property type="match status" value="1"/>
</dbReference>
<dbReference type="InterPro" id="IPR007167">
    <property type="entry name" value="Fe-transptr_FeoA-like"/>
</dbReference>
<keyword evidence="1" id="KW-0408">Iron</keyword>
<dbReference type="Proteomes" id="UP000029385">
    <property type="component" value="Unassembled WGS sequence"/>
</dbReference>
<name>A0A091ALK6_9GAMM</name>
<dbReference type="EMBL" id="AVCI01000045">
    <property type="protein sequence ID" value="KFN41068.1"/>
    <property type="molecule type" value="Genomic_DNA"/>
</dbReference>